<dbReference type="FunFam" id="3.20.20.140:FF:000005">
    <property type="entry name" value="TatD family hydrolase"/>
    <property type="match status" value="1"/>
</dbReference>
<feature type="binding site" evidence="4">
    <location>
        <position position="6"/>
    </location>
    <ligand>
        <name>a divalent metal cation</name>
        <dbReference type="ChEBI" id="CHEBI:60240"/>
        <label>1</label>
    </ligand>
</feature>
<dbReference type="KEGG" id="saga:M5M_03610"/>
<dbReference type="RefSeq" id="WP_015046104.1">
    <property type="nucleotide sequence ID" value="NC_018868.3"/>
</dbReference>
<dbReference type="PANTHER" id="PTHR46124">
    <property type="entry name" value="D-AMINOACYL-TRNA DEACYLASE"/>
    <property type="match status" value="1"/>
</dbReference>
<dbReference type="GO" id="GO:0005829">
    <property type="term" value="C:cytosol"/>
    <property type="evidence" value="ECO:0007669"/>
    <property type="project" value="TreeGrafter"/>
</dbReference>
<feature type="binding site" evidence="4">
    <location>
        <position position="92"/>
    </location>
    <ligand>
        <name>a divalent metal cation</name>
        <dbReference type="ChEBI" id="CHEBI:60240"/>
        <label>1</label>
    </ligand>
</feature>
<dbReference type="AlphaFoldDB" id="K4KG40"/>
<dbReference type="InterPro" id="IPR032466">
    <property type="entry name" value="Metal_Hydrolase"/>
</dbReference>
<organism evidence="5 6">
    <name type="scientific">Simiduia agarivorans (strain DSM 21679 / JCM 13881 / BCRC 17597 / SA1)</name>
    <dbReference type="NCBI Taxonomy" id="1117647"/>
    <lineage>
        <taxon>Bacteria</taxon>
        <taxon>Pseudomonadati</taxon>
        <taxon>Pseudomonadota</taxon>
        <taxon>Gammaproteobacteria</taxon>
        <taxon>Cellvibrionales</taxon>
        <taxon>Cellvibrionaceae</taxon>
        <taxon>Simiduia</taxon>
    </lineage>
</organism>
<evidence type="ECO:0000256" key="1">
    <source>
        <dbReference type="ARBA" id="ARBA00009275"/>
    </source>
</evidence>
<evidence type="ECO:0000313" key="6">
    <source>
        <dbReference type="Proteomes" id="UP000000466"/>
    </source>
</evidence>
<keyword evidence="2 4" id="KW-0479">Metal-binding</keyword>
<dbReference type="InterPro" id="IPR015991">
    <property type="entry name" value="TatD/YcfH-like"/>
</dbReference>
<dbReference type="SUPFAM" id="SSF51556">
    <property type="entry name" value="Metallo-dependent hydrolases"/>
    <property type="match status" value="1"/>
</dbReference>
<dbReference type="eggNOG" id="COG0084">
    <property type="taxonomic scope" value="Bacteria"/>
</dbReference>
<accession>K4KG40</accession>
<dbReference type="EMBL" id="CP003746">
    <property type="protein sequence ID" value="AFU97931.1"/>
    <property type="molecule type" value="Genomic_DNA"/>
</dbReference>
<dbReference type="PIRSF" id="PIRSF005902">
    <property type="entry name" value="DNase_TatD"/>
    <property type="match status" value="1"/>
</dbReference>
<evidence type="ECO:0000313" key="5">
    <source>
        <dbReference type="EMBL" id="AFU97931.1"/>
    </source>
</evidence>
<dbReference type="NCBIfam" id="TIGR00010">
    <property type="entry name" value="YchF/TatD family DNA exonuclease"/>
    <property type="match status" value="1"/>
</dbReference>
<name>K4KG40_SIMAS</name>
<dbReference type="CDD" id="cd01310">
    <property type="entry name" value="TatD_DNAse"/>
    <property type="match status" value="1"/>
</dbReference>
<protein>
    <submittedName>
        <fullName evidence="5">TatD family deoxyribonuclease</fullName>
    </submittedName>
</protein>
<dbReference type="InterPro" id="IPR001130">
    <property type="entry name" value="TatD-like"/>
</dbReference>
<proteinExistence type="inferred from homology"/>
<dbReference type="PROSITE" id="PS01137">
    <property type="entry name" value="TATD_1"/>
    <property type="match status" value="1"/>
</dbReference>
<dbReference type="GO" id="GO:0016788">
    <property type="term" value="F:hydrolase activity, acting on ester bonds"/>
    <property type="evidence" value="ECO:0007669"/>
    <property type="project" value="InterPro"/>
</dbReference>
<dbReference type="PROSITE" id="PS01091">
    <property type="entry name" value="TATD_3"/>
    <property type="match status" value="1"/>
</dbReference>
<feature type="binding site" evidence="4">
    <location>
        <position position="128"/>
    </location>
    <ligand>
        <name>a divalent metal cation</name>
        <dbReference type="ChEBI" id="CHEBI:60240"/>
        <label>2</label>
    </ligand>
</feature>
<keyword evidence="6" id="KW-1185">Reference proteome</keyword>
<dbReference type="PANTHER" id="PTHR46124:SF2">
    <property type="entry name" value="D-AMINOACYL-TRNA DEACYLASE"/>
    <property type="match status" value="1"/>
</dbReference>
<evidence type="ECO:0000256" key="2">
    <source>
        <dbReference type="ARBA" id="ARBA00022723"/>
    </source>
</evidence>
<dbReference type="GO" id="GO:0046872">
    <property type="term" value="F:metal ion binding"/>
    <property type="evidence" value="ECO:0007669"/>
    <property type="project" value="UniProtKB-KW"/>
</dbReference>
<feature type="binding site" evidence="4">
    <location>
        <position position="153"/>
    </location>
    <ligand>
        <name>a divalent metal cation</name>
        <dbReference type="ChEBI" id="CHEBI:60240"/>
        <label>2</label>
    </ligand>
</feature>
<reference evidence="5 6" key="1">
    <citation type="journal article" date="2013" name="Genome Announc.">
        <title>Complete genome sequence of Simiduia agarivorans SA1(T), a marine bacterium able to degrade a variety of polysaccharides.</title>
        <authorList>
            <person name="Lin S.Y."/>
            <person name="Shieh W.Y."/>
            <person name="Chen J.S."/>
            <person name="Tang S.L."/>
        </authorList>
    </citation>
    <scope>NUCLEOTIDE SEQUENCE [LARGE SCALE GENOMIC DNA]</scope>
    <source>
        <strain evidence="6">DSM 21679 / JCM 13881 / BCRC 17597 / SA1</strain>
    </source>
</reference>
<evidence type="ECO:0000256" key="4">
    <source>
        <dbReference type="PIRSR" id="PIRSR005902-1"/>
    </source>
</evidence>
<dbReference type="HOGENOM" id="CLU_031506_4_0_6"/>
<keyword evidence="3" id="KW-0378">Hydrolase</keyword>
<dbReference type="Gene3D" id="3.20.20.140">
    <property type="entry name" value="Metal-dependent hydrolases"/>
    <property type="match status" value="1"/>
</dbReference>
<sequence length="259" mass="28799">MLVDSHCHLDRLKLGDRSLAQAIEAAAERGVSHLLCIAISSQNVEAVLSIAGQYPQVSASVGAHPLDVEEGAITREQLLALTRRPHVVAVGETGLDYYYTEDTKAIQRESFAMHLDVAGQAGLPVVVHTRDARKDTLDLIEQYGRHDSAGVLHCFTEDVAMARSAMDMGYYISLSGIVTFRNADALREVAEYVPMDRLLVETDSPYLAPVPFRGKPNEPQYVREVAEFLADLKRLSFEAFAQKTTENFYRLFNRAERTV</sequence>
<comment type="similarity">
    <text evidence="1">Belongs to the metallo-dependent hydrolases superfamily. TatD-type hydrolase family.</text>
</comment>
<dbReference type="Pfam" id="PF01026">
    <property type="entry name" value="TatD_DNase"/>
    <property type="match status" value="1"/>
</dbReference>
<dbReference type="GO" id="GO:0004536">
    <property type="term" value="F:DNA nuclease activity"/>
    <property type="evidence" value="ECO:0007669"/>
    <property type="project" value="InterPro"/>
</dbReference>
<dbReference type="Proteomes" id="UP000000466">
    <property type="component" value="Chromosome"/>
</dbReference>
<dbReference type="InterPro" id="IPR018228">
    <property type="entry name" value="DNase_TatD-rel_CS"/>
</dbReference>
<feature type="binding site" evidence="4">
    <location>
        <position position="8"/>
    </location>
    <ligand>
        <name>a divalent metal cation</name>
        <dbReference type="ChEBI" id="CHEBI:60240"/>
        <label>1</label>
    </ligand>
</feature>
<evidence type="ECO:0000256" key="3">
    <source>
        <dbReference type="ARBA" id="ARBA00022801"/>
    </source>
</evidence>
<gene>
    <name evidence="5" type="ordered locus">M5M_03610</name>
</gene>
<feature type="binding site" evidence="4">
    <location>
        <position position="203"/>
    </location>
    <ligand>
        <name>a divalent metal cation</name>
        <dbReference type="ChEBI" id="CHEBI:60240"/>
        <label>1</label>
    </ligand>
</feature>
<dbReference type="STRING" id="1117647.M5M_03610"/>
<dbReference type="OrthoDB" id="9810005at2"/>